<comment type="similarity">
    <text evidence="1">Belongs to the sigma-70 factor family. ECF subfamily.</text>
</comment>
<dbReference type="InterPro" id="IPR036388">
    <property type="entry name" value="WH-like_DNA-bd_sf"/>
</dbReference>
<comment type="caution">
    <text evidence="9">The sequence shown here is derived from an EMBL/GenBank/DDBJ whole genome shotgun (WGS) entry which is preliminary data.</text>
</comment>
<dbReference type="SUPFAM" id="SSF88946">
    <property type="entry name" value="Sigma2 domain of RNA polymerase sigma factors"/>
    <property type="match status" value="1"/>
</dbReference>
<evidence type="ECO:0000256" key="2">
    <source>
        <dbReference type="ARBA" id="ARBA00023015"/>
    </source>
</evidence>
<reference evidence="9 10" key="1">
    <citation type="journal article" date="2015" name="Stand. Genomic Sci.">
        <title>Genomic Encyclopedia of Bacterial and Archaeal Type Strains, Phase III: the genomes of soil and plant-associated and newly described type strains.</title>
        <authorList>
            <person name="Whitman W.B."/>
            <person name="Woyke T."/>
            <person name="Klenk H.P."/>
            <person name="Zhou Y."/>
            <person name="Lilburn T.G."/>
            <person name="Beck B.J."/>
            <person name="De Vos P."/>
            <person name="Vandamme P."/>
            <person name="Eisen J.A."/>
            <person name="Garrity G."/>
            <person name="Hugenholtz P."/>
            <person name="Kyrpides N.C."/>
        </authorList>
    </citation>
    <scope>NUCLEOTIDE SEQUENCE [LARGE SCALE GENOMIC DNA]</scope>
    <source>
        <strain evidence="9 10">VKM Ac-2572</strain>
    </source>
</reference>
<keyword evidence="5" id="KW-0804">Transcription</keyword>
<dbReference type="InterPro" id="IPR013325">
    <property type="entry name" value="RNA_pol_sigma_r2"/>
</dbReference>
<dbReference type="InterPro" id="IPR039425">
    <property type="entry name" value="RNA_pol_sigma-70-like"/>
</dbReference>
<dbReference type="GO" id="GO:0016987">
    <property type="term" value="F:sigma factor activity"/>
    <property type="evidence" value="ECO:0007669"/>
    <property type="project" value="UniProtKB-KW"/>
</dbReference>
<dbReference type="Gene3D" id="1.10.1740.10">
    <property type="match status" value="1"/>
</dbReference>
<dbReference type="InterPro" id="IPR013324">
    <property type="entry name" value="RNA_pol_sigma_r3/r4-like"/>
</dbReference>
<feature type="region of interest" description="Disordered" evidence="6">
    <location>
        <begin position="1"/>
        <end position="29"/>
    </location>
</feature>
<evidence type="ECO:0000313" key="10">
    <source>
        <dbReference type="Proteomes" id="UP000294508"/>
    </source>
</evidence>
<dbReference type="InterPro" id="IPR013249">
    <property type="entry name" value="RNA_pol_sigma70_r4_t2"/>
</dbReference>
<organism evidence="9 10">
    <name type="scientific">Kribbella steppae</name>
    <dbReference type="NCBI Taxonomy" id="2512223"/>
    <lineage>
        <taxon>Bacteria</taxon>
        <taxon>Bacillati</taxon>
        <taxon>Actinomycetota</taxon>
        <taxon>Actinomycetes</taxon>
        <taxon>Propionibacteriales</taxon>
        <taxon>Kribbellaceae</taxon>
        <taxon>Kribbella</taxon>
    </lineage>
</organism>
<dbReference type="CDD" id="cd06171">
    <property type="entry name" value="Sigma70_r4"/>
    <property type="match status" value="1"/>
</dbReference>
<dbReference type="PANTHER" id="PTHR43133:SF8">
    <property type="entry name" value="RNA POLYMERASE SIGMA FACTOR HI_1459-RELATED"/>
    <property type="match status" value="1"/>
</dbReference>
<proteinExistence type="inferred from homology"/>
<feature type="domain" description="RNA polymerase sigma-70 region 2" evidence="7">
    <location>
        <begin position="46"/>
        <end position="114"/>
    </location>
</feature>
<dbReference type="Pfam" id="PF08281">
    <property type="entry name" value="Sigma70_r4_2"/>
    <property type="match status" value="1"/>
</dbReference>
<accession>A0A4R2HKJ1</accession>
<dbReference type="InterPro" id="IPR007627">
    <property type="entry name" value="RNA_pol_sigma70_r2"/>
</dbReference>
<evidence type="ECO:0000313" key="9">
    <source>
        <dbReference type="EMBL" id="TCO30530.1"/>
    </source>
</evidence>
<gene>
    <name evidence="9" type="ORF">EV652_105532</name>
</gene>
<evidence type="ECO:0000259" key="8">
    <source>
        <dbReference type="Pfam" id="PF08281"/>
    </source>
</evidence>
<keyword evidence="4" id="KW-0238">DNA-binding</keyword>
<evidence type="ECO:0000256" key="4">
    <source>
        <dbReference type="ARBA" id="ARBA00023125"/>
    </source>
</evidence>
<keyword evidence="3" id="KW-0731">Sigma factor</keyword>
<dbReference type="Proteomes" id="UP000294508">
    <property type="component" value="Unassembled WGS sequence"/>
</dbReference>
<dbReference type="AlphaFoldDB" id="A0A4R2HKJ1"/>
<evidence type="ECO:0000256" key="5">
    <source>
        <dbReference type="ARBA" id="ARBA00023163"/>
    </source>
</evidence>
<sequence>MDHWESHAGGLMTAKAQMSESSSPTDDLGALAERAQGGDKHAMDDLLRQVHPRVLRICRSVLPYSADAEDAAQEALLNIATKINSYSGRSSFSTWVHSVAANSARSTYRKLKRTAQAAHNPETMERPDPRTTSVIAGTRLDLLEALEILERDRPQMVTPLVLRDVYGLSYEEIAALVGAPLGTVKSRIHDAREVVRPLLRPKD</sequence>
<dbReference type="InterPro" id="IPR014284">
    <property type="entry name" value="RNA_pol_sigma-70_dom"/>
</dbReference>
<dbReference type="Pfam" id="PF04542">
    <property type="entry name" value="Sigma70_r2"/>
    <property type="match status" value="1"/>
</dbReference>
<protein>
    <submittedName>
        <fullName evidence="9">RNA polymerase sigma-70 factor (ECF subfamily)</fullName>
    </submittedName>
</protein>
<dbReference type="SUPFAM" id="SSF88659">
    <property type="entry name" value="Sigma3 and sigma4 domains of RNA polymerase sigma factors"/>
    <property type="match status" value="1"/>
</dbReference>
<evidence type="ECO:0000256" key="3">
    <source>
        <dbReference type="ARBA" id="ARBA00023082"/>
    </source>
</evidence>
<keyword evidence="10" id="KW-1185">Reference proteome</keyword>
<feature type="domain" description="RNA polymerase sigma factor 70 region 4 type 2" evidence="8">
    <location>
        <begin position="159"/>
        <end position="193"/>
    </location>
</feature>
<evidence type="ECO:0000256" key="1">
    <source>
        <dbReference type="ARBA" id="ARBA00010641"/>
    </source>
</evidence>
<dbReference type="NCBIfam" id="TIGR02937">
    <property type="entry name" value="sigma70-ECF"/>
    <property type="match status" value="1"/>
</dbReference>
<dbReference type="GO" id="GO:0003677">
    <property type="term" value="F:DNA binding"/>
    <property type="evidence" value="ECO:0007669"/>
    <property type="project" value="UniProtKB-KW"/>
</dbReference>
<name>A0A4R2HKJ1_9ACTN</name>
<dbReference type="Gene3D" id="1.10.10.10">
    <property type="entry name" value="Winged helix-like DNA-binding domain superfamily/Winged helix DNA-binding domain"/>
    <property type="match status" value="1"/>
</dbReference>
<dbReference type="GO" id="GO:0006352">
    <property type="term" value="P:DNA-templated transcription initiation"/>
    <property type="evidence" value="ECO:0007669"/>
    <property type="project" value="InterPro"/>
</dbReference>
<evidence type="ECO:0000259" key="7">
    <source>
        <dbReference type="Pfam" id="PF04542"/>
    </source>
</evidence>
<feature type="compositionally biased region" description="Polar residues" evidence="6">
    <location>
        <begin position="16"/>
        <end position="25"/>
    </location>
</feature>
<dbReference type="PANTHER" id="PTHR43133">
    <property type="entry name" value="RNA POLYMERASE ECF-TYPE SIGMA FACTO"/>
    <property type="match status" value="1"/>
</dbReference>
<dbReference type="EMBL" id="SLWN01000005">
    <property type="protein sequence ID" value="TCO30530.1"/>
    <property type="molecule type" value="Genomic_DNA"/>
</dbReference>
<keyword evidence="2" id="KW-0805">Transcription regulation</keyword>
<evidence type="ECO:0000256" key="6">
    <source>
        <dbReference type="SAM" id="MobiDB-lite"/>
    </source>
</evidence>